<comment type="function">
    <text evidence="2">Component of the dihydroxyacetone kinase complex, which is responsible for the phosphoenolpyruvate (PEP)-dependent phosphorylation of dihydroxyacetone. DhaM serves as the phosphoryl donor. Is phosphorylated by phosphoenolpyruvate in an EI- and HPr-dependent reaction, and a phosphorelay system on histidine residues finally leads to phosphoryl transfer to DhaL and dihydroxyacetone.</text>
</comment>
<dbReference type="PROSITE" id="PS51096">
    <property type="entry name" value="PTS_EIIA_TYPE_4"/>
    <property type="match status" value="1"/>
</dbReference>
<keyword evidence="8" id="KW-1185">Reference proteome</keyword>
<comment type="catalytic activity">
    <reaction evidence="1">
        <text>dihydroxyacetone + phosphoenolpyruvate = dihydroxyacetone phosphate + pyruvate</text>
        <dbReference type="Rhea" id="RHEA:18381"/>
        <dbReference type="ChEBI" id="CHEBI:15361"/>
        <dbReference type="ChEBI" id="CHEBI:16016"/>
        <dbReference type="ChEBI" id="CHEBI:57642"/>
        <dbReference type="ChEBI" id="CHEBI:58702"/>
        <dbReference type="EC" id="2.7.1.121"/>
    </reaction>
</comment>
<dbReference type="GO" id="GO:0016020">
    <property type="term" value="C:membrane"/>
    <property type="evidence" value="ECO:0007669"/>
    <property type="project" value="InterPro"/>
</dbReference>
<protein>
    <recommendedName>
        <fullName evidence="3">phosphoenolpyruvate--glycerone phosphotransferase</fullName>
        <ecNumber evidence="3">2.7.1.121</ecNumber>
    </recommendedName>
</protein>
<dbReference type="EC" id="2.7.1.121" evidence="3"/>
<dbReference type="STRING" id="1121919.SAMN02745975_03861"/>
<sequence length="130" mass="13397">MVGLVIVSHSYEIAKGVKELSIQMVQSDTKIIDAGGMKDGGIGTDPNKIRDAIVEADSGDGVVILVDLGSAIMSSEMAIEFLDPEQQGRVVIADAPVVEGAVAAAVQASVGGTLEQVKATAEECRNTSKL</sequence>
<evidence type="ECO:0000256" key="2">
    <source>
        <dbReference type="ARBA" id="ARBA00002788"/>
    </source>
</evidence>
<dbReference type="OrthoDB" id="7065393at2"/>
<dbReference type="AlphaFoldDB" id="A0A1M6QIT9"/>
<evidence type="ECO:0000256" key="1">
    <source>
        <dbReference type="ARBA" id="ARBA00001113"/>
    </source>
</evidence>
<evidence type="ECO:0000256" key="4">
    <source>
        <dbReference type="ARBA" id="ARBA00022679"/>
    </source>
</evidence>
<dbReference type="Pfam" id="PF03610">
    <property type="entry name" value="EIIA-man"/>
    <property type="match status" value="1"/>
</dbReference>
<name>A0A1M6QIT9_9FIRM</name>
<dbReference type="EMBL" id="FQZV01000093">
    <property type="protein sequence ID" value="SHK20161.1"/>
    <property type="molecule type" value="Genomic_DNA"/>
</dbReference>
<evidence type="ECO:0000259" key="6">
    <source>
        <dbReference type="PROSITE" id="PS51096"/>
    </source>
</evidence>
<dbReference type="GO" id="GO:0019563">
    <property type="term" value="P:glycerol catabolic process"/>
    <property type="evidence" value="ECO:0007669"/>
    <property type="project" value="InterPro"/>
</dbReference>
<dbReference type="Proteomes" id="UP000184536">
    <property type="component" value="Unassembled WGS sequence"/>
</dbReference>
<dbReference type="NCBIfam" id="TIGR02364">
    <property type="entry name" value="dha_pts"/>
    <property type="match status" value="1"/>
</dbReference>
<evidence type="ECO:0000256" key="3">
    <source>
        <dbReference type="ARBA" id="ARBA00012095"/>
    </source>
</evidence>
<dbReference type="PANTHER" id="PTHR38594">
    <property type="entry name" value="PEP-DEPENDENT DIHYDROXYACETONE KINASE, PHOSPHORYL DONOR SUBUNIT DHAM"/>
    <property type="match status" value="1"/>
</dbReference>
<dbReference type="InterPro" id="IPR036662">
    <property type="entry name" value="PTS_EIIA_man-typ_sf"/>
</dbReference>
<keyword evidence="7" id="KW-0418">Kinase</keyword>
<dbReference type="SUPFAM" id="SSF53062">
    <property type="entry name" value="PTS system fructose IIA component-like"/>
    <property type="match status" value="1"/>
</dbReference>
<dbReference type="InterPro" id="IPR004701">
    <property type="entry name" value="PTS_EIIA_man-typ"/>
</dbReference>
<dbReference type="GO" id="GO:0009401">
    <property type="term" value="P:phosphoenolpyruvate-dependent sugar phosphotransferase system"/>
    <property type="evidence" value="ECO:0007669"/>
    <property type="project" value="InterPro"/>
</dbReference>
<dbReference type="InterPro" id="IPR012844">
    <property type="entry name" value="DhaM_N"/>
</dbReference>
<proteinExistence type="predicted"/>
<keyword evidence="4" id="KW-0808">Transferase</keyword>
<dbReference type="GO" id="GO:0047324">
    <property type="term" value="F:phosphoenolpyruvate-glycerone phosphotransferase activity"/>
    <property type="evidence" value="ECO:0007669"/>
    <property type="project" value="UniProtKB-EC"/>
</dbReference>
<dbReference type="RefSeq" id="WP_110942795.1">
    <property type="nucleotide sequence ID" value="NZ_FQZV01000093.1"/>
</dbReference>
<gene>
    <name evidence="7" type="ORF">SAMN02745975_03861</name>
</gene>
<evidence type="ECO:0000313" key="7">
    <source>
        <dbReference type="EMBL" id="SHK20161.1"/>
    </source>
</evidence>
<evidence type="ECO:0000313" key="8">
    <source>
        <dbReference type="Proteomes" id="UP000184536"/>
    </source>
</evidence>
<reference evidence="8" key="1">
    <citation type="submission" date="2016-11" db="EMBL/GenBank/DDBJ databases">
        <authorList>
            <person name="Varghese N."/>
            <person name="Submissions S."/>
        </authorList>
    </citation>
    <scope>NUCLEOTIDE SEQUENCE [LARGE SCALE GENOMIC DNA]</scope>
    <source>
        <strain evidence="8">DSM 17957</strain>
    </source>
</reference>
<comment type="subunit">
    <text evidence="5">Homodimer. The dihydroxyacetone kinase complex is composed of a homodimer of DhaM, a homodimer of DhaK and the subunit DhaL.</text>
</comment>
<dbReference type="InterPro" id="IPR039643">
    <property type="entry name" value="DhaM"/>
</dbReference>
<dbReference type="PANTHER" id="PTHR38594:SF1">
    <property type="entry name" value="PEP-DEPENDENT DIHYDROXYACETONE KINASE, PHOSPHORYL DONOR SUBUNIT DHAM"/>
    <property type="match status" value="1"/>
</dbReference>
<accession>A0A1M6QIT9</accession>
<feature type="domain" description="PTS EIIA type-4" evidence="6">
    <location>
        <begin position="1"/>
        <end position="130"/>
    </location>
</feature>
<dbReference type="Gene3D" id="3.40.50.510">
    <property type="entry name" value="Phosphotransferase system, mannose-type IIA component"/>
    <property type="match status" value="1"/>
</dbReference>
<evidence type="ECO:0000256" key="5">
    <source>
        <dbReference type="ARBA" id="ARBA00046577"/>
    </source>
</evidence>
<organism evidence="7 8">
    <name type="scientific">Geosporobacter subterraneus DSM 17957</name>
    <dbReference type="NCBI Taxonomy" id="1121919"/>
    <lineage>
        <taxon>Bacteria</taxon>
        <taxon>Bacillati</taxon>
        <taxon>Bacillota</taxon>
        <taxon>Clostridia</taxon>
        <taxon>Peptostreptococcales</taxon>
        <taxon>Thermotaleaceae</taxon>
        <taxon>Geosporobacter</taxon>
    </lineage>
</organism>